<keyword evidence="4" id="KW-0411">Iron-sulfur</keyword>
<dbReference type="InterPro" id="IPR017941">
    <property type="entry name" value="Rieske_2Fe-2S"/>
</dbReference>
<organism evidence="6 7">
    <name type="scientific">Lagenidium giganteum</name>
    <dbReference type="NCBI Taxonomy" id="4803"/>
    <lineage>
        <taxon>Eukaryota</taxon>
        <taxon>Sar</taxon>
        <taxon>Stramenopiles</taxon>
        <taxon>Oomycota</taxon>
        <taxon>Peronosporomycetes</taxon>
        <taxon>Pythiales</taxon>
        <taxon>Pythiaceae</taxon>
    </lineage>
</organism>
<evidence type="ECO:0000313" key="7">
    <source>
        <dbReference type="Proteomes" id="UP001146120"/>
    </source>
</evidence>
<dbReference type="AlphaFoldDB" id="A0AAV2Z9N0"/>
<dbReference type="GO" id="GO:0051537">
    <property type="term" value="F:2 iron, 2 sulfur cluster binding"/>
    <property type="evidence" value="ECO:0007669"/>
    <property type="project" value="UniProtKB-KW"/>
</dbReference>
<feature type="domain" description="Rieske" evidence="5">
    <location>
        <begin position="66"/>
        <end position="162"/>
    </location>
</feature>
<dbReference type="PANTHER" id="PTHR21496:SF25">
    <property type="entry name" value="RIESKE DOMAIN-CONTAINING PROTEIN"/>
    <property type="match status" value="1"/>
</dbReference>
<evidence type="ECO:0000256" key="4">
    <source>
        <dbReference type="ARBA" id="ARBA00023014"/>
    </source>
</evidence>
<evidence type="ECO:0000256" key="1">
    <source>
        <dbReference type="ARBA" id="ARBA00022714"/>
    </source>
</evidence>
<dbReference type="PROSITE" id="PS51296">
    <property type="entry name" value="RIESKE"/>
    <property type="match status" value="1"/>
</dbReference>
<dbReference type="InterPro" id="IPR054716">
    <property type="entry name" value="Sol_Rieske_ferrdox_dom"/>
</dbReference>
<proteinExistence type="predicted"/>
<reference evidence="6" key="2">
    <citation type="journal article" date="2023" name="Microbiol Resour">
        <title>Decontamination and Annotation of the Draft Genome Sequence of the Oomycete Lagenidium giganteum ARSEF 373.</title>
        <authorList>
            <person name="Morgan W.R."/>
            <person name="Tartar A."/>
        </authorList>
    </citation>
    <scope>NUCLEOTIDE SEQUENCE</scope>
    <source>
        <strain evidence="6">ARSEF 373</strain>
    </source>
</reference>
<dbReference type="PANTHER" id="PTHR21496">
    <property type="entry name" value="FERREDOXIN-RELATED"/>
    <property type="match status" value="1"/>
</dbReference>
<dbReference type="Pfam" id="PF22543">
    <property type="entry name" value="Rieske_4"/>
    <property type="match status" value="1"/>
</dbReference>
<gene>
    <name evidence="6" type="ORF">N0F65_007161</name>
</gene>
<accession>A0AAV2Z9N0</accession>
<dbReference type="SUPFAM" id="SSF50022">
    <property type="entry name" value="ISP domain"/>
    <property type="match status" value="1"/>
</dbReference>
<keyword evidence="3" id="KW-0408">Iron</keyword>
<reference evidence="6" key="1">
    <citation type="submission" date="2022-11" db="EMBL/GenBank/DDBJ databases">
        <authorList>
            <person name="Morgan W.R."/>
            <person name="Tartar A."/>
        </authorList>
    </citation>
    <scope>NUCLEOTIDE SEQUENCE</scope>
    <source>
        <strain evidence="6">ARSEF 373</strain>
    </source>
</reference>
<sequence>MMATSTSTRPRPLDAWTQIAYEPANKKKDVSDVLFWVDSGVPEDEVLEASDHLPQYEFTVTGRRRVKGNCAGKVKVGRRVELYGRPIAIFKYYDQLYAIDNKCPHQGGSLELGDIEDIDGQVCVSCPRHHWPFSLEDGKCIIGVKYRAQTYPIEARQQPDGSKSLYIGFPFMPESFFEDNDF</sequence>
<dbReference type="Proteomes" id="UP001146120">
    <property type="component" value="Unassembled WGS sequence"/>
</dbReference>
<dbReference type="InterPro" id="IPR036922">
    <property type="entry name" value="Rieske_2Fe-2S_sf"/>
</dbReference>
<comment type="caution">
    <text evidence="6">The sequence shown here is derived from an EMBL/GenBank/DDBJ whole genome shotgun (WGS) entry which is preliminary data.</text>
</comment>
<keyword evidence="2" id="KW-0479">Metal-binding</keyword>
<keyword evidence="7" id="KW-1185">Reference proteome</keyword>
<dbReference type="EMBL" id="DAKRPA010000032">
    <property type="protein sequence ID" value="DBA02342.1"/>
    <property type="molecule type" value="Genomic_DNA"/>
</dbReference>
<name>A0AAV2Z9N0_9STRA</name>
<evidence type="ECO:0000313" key="6">
    <source>
        <dbReference type="EMBL" id="DBA02342.1"/>
    </source>
</evidence>
<keyword evidence="1" id="KW-0001">2Fe-2S</keyword>
<protein>
    <recommendedName>
        <fullName evidence="5">Rieske domain-containing protein</fullName>
    </recommendedName>
</protein>
<dbReference type="Gene3D" id="2.102.10.10">
    <property type="entry name" value="Rieske [2Fe-2S] iron-sulphur domain"/>
    <property type="match status" value="1"/>
</dbReference>
<evidence type="ECO:0000259" key="5">
    <source>
        <dbReference type="PROSITE" id="PS51296"/>
    </source>
</evidence>
<evidence type="ECO:0000256" key="2">
    <source>
        <dbReference type="ARBA" id="ARBA00022723"/>
    </source>
</evidence>
<dbReference type="GO" id="GO:0046872">
    <property type="term" value="F:metal ion binding"/>
    <property type="evidence" value="ECO:0007669"/>
    <property type="project" value="UniProtKB-KW"/>
</dbReference>
<evidence type="ECO:0000256" key="3">
    <source>
        <dbReference type="ARBA" id="ARBA00023004"/>
    </source>
</evidence>